<evidence type="ECO:0000313" key="11">
    <source>
        <dbReference type="Proteomes" id="UP000020467"/>
    </source>
</evidence>
<keyword evidence="5 9" id="KW-0560">Oxidoreductase</keyword>
<proteinExistence type="inferred from homology"/>
<dbReference type="Pfam" id="PF00067">
    <property type="entry name" value="p450"/>
    <property type="match status" value="1"/>
</dbReference>
<dbReference type="SUPFAM" id="SSF48264">
    <property type="entry name" value="Cytochrome P450"/>
    <property type="match status" value="1"/>
</dbReference>
<comment type="caution">
    <text evidence="10">The sequence shown here is derived from an EMBL/GenBank/DDBJ whole genome shotgun (WGS) entry which is preliminary data.</text>
</comment>
<evidence type="ECO:0000256" key="6">
    <source>
        <dbReference type="ARBA" id="ARBA00023004"/>
    </source>
</evidence>
<evidence type="ECO:0000256" key="7">
    <source>
        <dbReference type="ARBA" id="ARBA00023033"/>
    </source>
</evidence>
<dbReference type="GO" id="GO:0005506">
    <property type="term" value="F:iron ion binding"/>
    <property type="evidence" value="ECO:0007669"/>
    <property type="project" value="InterPro"/>
</dbReference>
<dbReference type="PANTHER" id="PTHR46206">
    <property type="entry name" value="CYTOCHROME P450"/>
    <property type="match status" value="1"/>
</dbReference>
<evidence type="ECO:0000256" key="8">
    <source>
        <dbReference type="PIRSR" id="PIRSR602403-1"/>
    </source>
</evidence>
<dbReference type="AlphaFoldDB" id="A0A010RZN9"/>
<protein>
    <recommendedName>
        <fullName evidence="12">Cytochrome P450</fullName>
    </recommendedName>
</protein>
<dbReference type="InterPro" id="IPR017972">
    <property type="entry name" value="Cyt_P450_CS"/>
</dbReference>
<dbReference type="GO" id="GO:0020037">
    <property type="term" value="F:heme binding"/>
    <property type="evidence" value="ECO:0007669"/>
    <property type="project" value="InterPro"/>
</dbReference>
<evidence type="ECO:0000256" key="2">
    <source>
        <dbReference type="ARBA" id="ARBA00010617"/>
    </source>
</evidence>
<evidence type="ECO:0000256" key="3">
    <source>
        <dbReference type="ARBA" id="ARBA00022617"/>
    </source>
</evidence>
<sequence>MTLLDNTTSSTQAVASQYEGFRDYQSHFLLALALVVVLYGFLRNDDAKKLPIINPKGWFQLTASQSIMSFALAGRELLEEARRRFGATPFRVLTDQGNFIMLLPQHGEEIRNDPRFSVDEPIIELFQARYPGFEPFMEGAIPTKPLQNVVKLRVTKSLAKVTQPLSDECSVTLQEFLGDTKESQEIVLRDLIIRLISRMSARVFVGENLCRNERWLDLVVNYGENSVLGMRKLRLWPSFLKTMATNWIPECRDLKAQVKEAWDLVAAELEARHAKNDGKEYNDTIYWFEELAAGKPYNFGASQLMLAVVSIGTTSDLITQALVDILQHPELIEPLRDEITACLEKEGWKKTALYNMKLLDSVLNESQRLKPNQISSMFRQATANVTLSDGTKIPKGHTVAVSTERMRDPAFYENPNEFDGYRFLRMRESGKPGQEAAAQLVTTSVNHLGFGHGEHGCPGRFFAASEAKIIIAHLLLKYDWKYDNSYKIKLRKHGFAEEADPDLKVSCKRRQVEVPL</sequence>
<evidence type="ECO:0000256" key="1">
    <source>
        <dbReference type="ARBA" id="ARBA00001971"/>
    </source>
</evidence>
<evidence type="ECO:0000313" key="10">
    <source>
        <dbReference type="EMBL" id="EXF77743.1"/>
    </source>
</evidence>
<dbReference type="OrthoDB" id="1844152at2759"/>
<keyword evidence="11" id="KW-1185">Reference proteome</keyword>
<reference evidence="10 11" key="1">
    <citation type="submission" date="2014-02" db="EMBL/GenBank/DDBJ databases">
        <title>The genome sequence of Colletotrichum fioriniae PJ7.</title>
        <authorList>
            <person name="Baroncelli R."/>
            <person name="Thon M.R."/>
        </authorList>
    </citation>
    <scope>NUCLEOTIDE SEQUENCE [LARGE SCALE GENOMIC DNA]</scope>
    <source>
        <strain evidence="10 11">PJ7</strain>
    </source>
</reference>
<gene>
    <name evidence="10" type="ORF">CFIO01_03064</name>
</gene>
<dbReference type="KEGG" id="cfj:CFIO01_03064"/>
<dbReference type="InterPro" id="IPR036396">
    <property type="entry name" value="Cyt_P450_sf"/>
</dbReference>
<dbReference type="eggNOG" id="KOG0156">
    <property type="taxonomic scope" value="Eukaryota"/>
</dbReference>
<dbReference type="EMBL" id="JARH01000682">
    <property type="protein sequence ID" value="EXF77743.1"/>
    <property type="molecule type" value="Genomic_DNA"/>
</dbReference>
<dbReference type="GO" id="GO:0004497">
    <property type="term" value="F:monooxygenase activity"/>
    <property type="evidence" value="ECO:0007669"/>
    <property type="project" value="UniProtKB-KW"/>
</dbReference>
<evidence type="ECO:0000256" key="4">
    <source>
        <dbReference type="ARBA" id="ARBA00022723"/>
    </source>
</evidence>
<dbReference type="HOGENOM" id="CLU_022195_0_3_1"/>
<evidence type="ECO:0000256" key="5">
    <source>
        <dbReference type="ARBA" id="ARBA00023002"/>
    </source>
</evidence>
<dbReference type="PROSITE" id="PS00086">
    <property type="entry name" value="CYTOCHROME_P450"/>
    <property type="match status" value="1"/>
</dbReference>
<dbReference type="Gene3D" id="1.10.630.10">
    <property type="entry name" value="Cytochrome P450"/>
    <property type="match status" value="1"/>
</dbReference>
<keyword evidence="3 8" id="KW-0349">Heme</keyword>
<keyword evidence="7 9" id="KW-0503">Monooxygenase</keyword>
<dbReference type="InterPro" id="IPR001128">
    <property type="entry name" value="Cyt_P450"/>
</dbReference>
<organism evidence="10 11">
    <name type="scientific">Colletotrichum fioriniae PJ7</name>
    <dbReference type="NCBI Taxonomy" id="1445577"/>
    <lineage>
        <taxon>Eukaryota</taxon>
        <taxon>Fungi</taxon>
        <taxon>Dikarya</taxon>
        <taxon>Ascomycota</taxon>
        <taxon>Pezizomycotina</taxon>
        <taxon>Sordariomycetes</taxon>
        <taxon>Hypocreomycetidae</taxon>
        <taxon>Glomerellales</taxon>
        <taxon>Glomerellaceae</taxon>
        <taxon>Colletotrichum</taxon>
        <taxon>Colletotrichum acutatum species complex</taxon>
    </lineage>
</organism>
<dbReference type="Proteomes" id="UP000020467">
    <property type="component" value="Unassembled WGS sequence"/>
</dbReference>
<feature type="binding site" description="axial binding residue" evidence="8">
    <location>
        <position position="457"/>
    </location>
    <ligand>
        <name>heme</name>
        <dbReference type="ChEBI" id="CHEBI:30413"/>
    </ligand>
    <ligandPart>
        <name>Fe</name>
        <dbReference type="ChEBI" id="CHEBI:18248"/>
    </ligandPart>
</feature>
<name>A0A010RZN9_9PEZI</name>
<comment type="similarity">
    <text evidence="2 9">Belongs to the cytochrome P450 family.</text>
</comment>
<evidence type="ECO:0008006" key="12">
    <source>
        <dbReference type="Google" id="ProtNLM"/>
    </source>
</evidence>
<dbReference type="PANTHER" id="PTHR46206:SF2">
    <property type="entry name" value="CYTOCHROME P450 MONOOXYGENASE AUSG-RELATED"/>
    <property type="match status" value="1"/>
</dbReference>
<dbReference type="CDD" id="cd11041">
    <property type="entry name" value="CYP503A1-like"/>
    <property type="match status" value="1"/>
</dbReference>
<keyword evidence="4 8" id="KW-0479">Metal-binding</keyword>
<dbReference type="InterPro" id="IPR002403">
    <property type="entry name" value="Cyt_P450_E_grp-IV"/>
</dbReference>
<dbReference type="PRINTS" id="PR00465">
    <property type="entry name" value="EP450IV"/>
</dbReference>
<evidence type="ECO:0000256" key="9">
    <source>
        <dbReference type="RuleBase" id="RU000461"/>
    </source>
</evidence>
<comment type="cofactor">
    <cofactor evidence="1 8">
        <name>heme</name>
        <dbReference type="ChEBI" id="CHEBI:30413"/>
    </cofactor>
</comment>
<accession>A0A010RZN9</accession>
<keyword evidence="6 8" id="KW-0408">Iron</keyword>
<dbReference type="GO" id="GO:0016705">
    <property type="term" value="F:oxidoreductase activity, acting on paired donors, with incorporation or reduction of molecular oxygen"/>
    <property type="evidence" value="ECO:0007669"/>
    <property type="project" value="InterPro"/>
</dbReference>